<organism evidence="1 2">
    <name type="scientific">Dethiosulfatibacter aminovorans DSM 17477</name>
    <dbReference type="NCBI Taxonomy" id="1121476"/>
    <lineage>
        <taxon>Bacteria</taxon>
        <taxon>Bacillati</taxon>
        <taxon>Bacillota</taxon>
        <taxon>Tissierellia</taxon>
        <taxon>Dethiosulfatibacter</taxon>
    </lineage>
</organism>
<dbReference type="RefSeq" id="WP_073048712.1">
    <property type="nucleotide sequence ID" value="NZ_FQZL01000007.1"/>
</dbReference>
<evidence type="ECO:0000313" key="1">
    <source>
        <dbReference type="EMBL" id="SHI87234.1"/>
    </source>
</evidence>
<dbReference type="EMBL" id="FQZL01000007">
    <property type="protein sequence ID" value="SHI87234.1"/>
    <property type="molecule type" value="Genomic_DNA"/>
</dbReference>
<keyword evidence="2" id="KW-1185">Reference proteome</keyword>
<dbReference type="SUPFAM" id="SSF46785">
    <property type="entry name" value="Winged helix' DNA-binding domain"/>
    <property type="match status" value="1"/>
</dbReference>
<protein>
    <submittedName>
        <fullName evidence="1">Uncharacterized protein</fullName>
    </submittedName>
</protein>
<dbReference type="OrthoDB" id="2564399at2"/>
<reference evidence="1 2" key="1">
    <citation type="submission" date="2016-11" db="EMBL/GenBank/DDBJ databases">
        <authorList>
            <person name="Jaros S."/>
            <person name="Januszkiewicz K."/>
            <person name="Wedrychowicz H."/>
        </authorList>
    </citation>
    <scope>NUCLEOTIDE SEQUENCE [LARGE SCALE GENOMIC DNA]</scope>
    <source>
        <strain evidence="1 2">DSM 17477</strain>
    </source>
</reference>
<evidence type="ECO:0000313" key="2">
    <source>
        <dbReference type="Proteomes" id="UP000184052"/>
    </source>
</evidence>
<dbReference type="InterPro" id="IPR036390">
    <property type="entry name" value="WH_DNA-bd_sf"/>
</dbReference>
<sequence length="164" mass="19137">MERVVVDLRTGEVMKILQDGDSSMKKNSIEYLDNFDTWEKENCYKANIDELKKVTKELTVREAGVLMKISPYVSYIDCMLMHPDGKEINLDSLSTITGVSRATVARIMESLIKKDIIYKGRKSRNVIYLVNPWLFVKGDYVNKVLKTMFKNYKIRVLNKKWKDL</sequence>
<dbReference type="AlphaFoldDB" id="A0A1M6EP12"/>
<accession>A0A1M6EP12</accession>
<name>A0A1M6EP12_9FIRM</name>
<dbReference type="Proteomes" id="UP000184052">
    <property type="component" value="Unassembled WGS sequence"/>
</dbReference>
<gene>
    <name evidence="1" type="ORF">SAMN02745751_01268</name>
</gene>
<proteinExistence type="predicted"/>